<dbReference type="PANTHER" id="PTHR43884:SF12">
    <property type="entry name" value="ISOVALERYL-COA DEHYDROGENASE, MITOCHONDRIAL-RELATED"/>
    <property type="match status" value="1"/>
</dbReference>
<dbReference type="InterPro" id="IPR037069">
    <property type="entry name" value="AcylCoA_DH/ox_N_sf"/>
</dbReference>
<protein>
    <submittedName>
        <fullName evidence="4">Flavin-dependent monooxygenase</fullName>
    </submittedName>
</protein>
<accession>A0ABQ4HTG1</accession>
<dbReference type="Gene3D" id="1.10.540.10">
    <property type="entry name" value="Acyl-CoA dehydrogenase/oxidase, N-terminal domain"/>
    <property type="match status" value="1"/>
</dbReference>
<organism evidence="4 5">
    <name type="scientific">Micromonospora andamanensis</name>
    <dbReference type="NCBI Taxonomy" id="1287068"/>
    <lineage>
        <taxon>Bacteria</taxon>
        <taxon>Bacillati</taxon>
        <taxon>Actinomycetota</taxon>
        <taxon>Actinomycetes</taxon>
        <taxon>Micromonosporales</taxon>
        <taxon>Micromonosporaceae</taxon>
        <taxon>Micromonospora</taxon>
    </lineage>
</organism>
<evidence type="ECO:0000313" key="5">
    <source>
        <dbReference type="Proteomes" id="UP000647017"/>
    </source>
</evidence>
<dbReference type="Pfam" id="PF08028">
    <property type="entry name" value="Acyl-CoA_dh_2"/>
    <property type="match status" value="1"/>
</dbReference>
<dbReference type="GO" id="GO:0004497">
    <property type="term" value="F:monooxygenase activity"/>
    <property type="evidence" value="ECO:0007669"/>
    <property type="project" value="UniProtKB-KW"/>
</dbReference>
<evidence type="ECO:0000256" key="1">
    <source>
        <dbReference type="ARBA" id="ARBA00023002"/>
    </source>
</evidence>
<dbReference type="PANTHER" id="PTHR43884">
    <property type="entry name" value="ACYL-COA DEHYDROGENASE"/>
    <property type="match status" value="1"/>
</dbReference>
<dbReference type="PIRSF" id="PIRSF016578">
    <property type="entry name" value="HsaA"/>
    <property type="match status" value="1"/>
</dbReference>
<dbReference type="InterPro" id="IPR009100">
    <property type="entry name" value="AcylCoA_DH/oxidase_NM_dom_sf"/>
</dbReference>
<keyword evidence="5" id="KW-1185">Reference proteome</keyword>
<dbReference type="SUPFAM" id="SSF56645">
    <property type="entry name" value="Acyl-CoA dehydrogenase NM domain-like"/>
    <property type="match status" value="1"/>
</dbReference>
<dbReference type="InterPro" id="IPR036250">
    <property type="entry name" value="AcylCo_DH-like_C"/>
</dbReference>
<name>A0ABQ4HTG1_9ACTN</name>
<dbReference type="RefSeq" id="WP_204005244.1">
    <property type="nucleotide sequence ID" value="NZ_BOOZ01000009.1"/>
</dbReference>
<dbReference type="SUPFAM" id="SSF47203">
    <property type="entry name" value="Acyl-CoA dehydrogenase C-terminal domain-like"/>
    <property type="match status" value="1"/>
</dbReference>
<sequence>MRTDALDRVDTVVDAVAAGADEAEHTAQLPAGTVTALRTAGLFRMVVPARYGGDELPMSTVLPVLAALARTDPAVGWVVGQVALSQLIIGCAGDGTTAEVYAGGPDVVAAGAVAIKGRAAQTADGWRVSGRWPFVSGCQHASWFYLNCAVQDGRSLARGPDGGMLSRMVVLPAADVTIESSWQALGLRGTGSHDVTVARAICPGHRGFTGAQADPAAEMIADRVAASSLIIAAVALGIAEGATAELIKLVVGGKRPALSRLPLSRSPHLHDQLGEADVRCRAARTVLLDTARTAEDRTDAATPRGRARARATAAHLIAEATAVVDTAYRLAGGTAVYDSCPLQRRLRDMRTAAQHFVAGRQSFATLGAALVGETPDDGGL</sequence>
<dbReference type="Proteomes" id="UP000647017">
    <property type="component" value="Unassembled WGS sequence"/>
</dbReference>
<evidence type="ECO:0000259" key="2">
    <source>
        <dbReference type="Pfam" id="PF02771"/>
    </source>
</evidence>
<gene>
    <name evidence="4" type="ORF">Van01_21570</name>
</gene>
<dbReference type="Gene3D" id="1.20.140.10">
    <property type="entry name" value="Butyryl-CoA Dehydrogenase, subunit A, domain 3"/>
    <property type="match status" value="1"/>
</dbReference>
<proteinExistence type="predicted"/>
<feature type="domain" description="Acyl-CoA dehydrogenase/oxidase N-terminal" evidence="2">
    <location>
        <begin position="13"/>
        <end position="80"/>
    </location>
</feature>
<keyword evidence="4" id="KW-0503">Monooxygenase</keyword>
<reference evidence="4 5" key="1">
    <citation type="submission" date="2021-01" db="EMBL/GenBank/DDBJ databases">
        <title>Whole genome shotgun sequence of Verrucosispora andamanensis NBRC 109075.</title>
        <authorList>
            <person name="Komaki H."/>
            <person name="Tamura T."/>
        </authorList>
    </citation>
    <scope>NUCLEOTIDE SEQUENCE [LARGE SCALE GENOMIC DNA]</scope>
    <source>
        <strain evidence="4 5">NBRC 109075</strain>
    </source>
</reference>
<dbReference type="InterPro" id="IPR013107">
    <property type="entry name" value="Acyl-CoA_DH_C"/>
</dbReference>
<dbReference type="InterPro" id="IPR013786">
    <property type="entry name" value="AcylCoA_DH/ox_N"/>
</dbReference>
<comment type="caution">
    <text evidence="4">The sequence shown here is derived from an EMBL/GenBank/DDBJ whole genome shotgun (WGS) entry which is preliminary data.</text>
</comment>
<evidence type="ECO:0000259" key="3">
    <source>
        <dbReference type="Pfam" id="PF08028"/>
    </source>
</evidence>
<dbReference type="EMBL" id="BOOZ01000009">
    <property type="protein sequence ID" value="GIJ08943.1"/>
    <property type="molecule type" value="Genomic_DNA"/>
</dbReference>
<evidence type="ECO:0000313" key="4">
    <source>
        <dbReference type="EMBL" id="GIJ08943.1"/>
    </source>
</evidence>
<keyword evidence="1" id="KW-0560">Oxidoreductase</keyword>
<dbReference type="Pfam" id="PF02771">
    <property type="entry name" value="Acyl-CoA_dh_N"/>
    <property type="match status" value="1"/>
</dbReference>
<feature type="domain" description="Acyl-CoA dehydrogenase C-terminal" evidence="3">
    <location>
        <begin position="229"/>
        <end position="357"/>
    </location>
</feature>
<dbReference type="InterPro" id="IPR046373">
    <property type="entry name" value="Acyl-CoA_Oxase/DH_mid-dom_sf"/>
</dbReference>
<dbReference type="Gene3D" id="2.40.110.10">
    <property type="entry name" value="Butyryl-CoA Dehydrogenase, subunit A, domain 2"/>
    <property type="match status" value="1"/>
</dbReference>